<evidence type="ECO:0000313" key="1">
    <source>
        <dbReference type="EMBL" id="QLJ98868.1"/>
    </source>
</evidence>
<protein>
    <submittedName>
        <fullName evidence="1">Uncharacterized protein</fullName>
    </submittedName>
</protein>
<gene>
    <name evidence="1" type="ORF">HZU44_01220</name>
</gene>
<reference evidence="1" key="1">
    <citation type="submission" date="2020-08" db="EMBL/GenBank/DDBJ databases">
        <title>A bifunctional nitrone conjugated secondary metabolite targeting the ribosome.</title>
        <authorList>
            <person name="Limbrick E.M."/>
            <person name="Graf M."/>
            <person name="Derewacz D.K."/>
            <person name="Nguyen F."/>
            <person name="Spraggins J.M."/>
            <person name="Wieland M."/>
            <person name="Ynigez-Gutierrez A.E."/>
            <person name="Reisman B.J."/>
            <person name="Zinshteyn B."/>
            <person name="McCulloch K."/>
            <person name="Iverson T.M."/>
            <person name="Green R."/>
            <person name="Wilson D.N."/>
            <person name="Bachmann B.O."/>
        </authorList>
    </citation>
    <scope>NUCLEOTIDE SEQUENCE</scope>
    <source>
        <strain evidence="1">Africana</strain>
    </source>
</reference>
<accession>A0A7D6CF33</accession>
<organism evidence="1">
    <name type="scientific">Micromonospora carbonacea</name>
    <dbReference type="NCBI Taxonomy" id="47853"/>
    <lineage>
        <taxon>Bacteria</taxon>
        <taxon>Bacillati</taxon>
        <taxon>Actinomycetota</taxon>
        <taxon>Actinomycetes</taxon>
        <taxon>Micromonosporales</taxon>
        <taxon>Micromonosporaceae</taxon>
        <taxon>Micromonospora</taxon>
    </lineage>
</organism>
<name>A0A7D6CF33_9ACTN</name>
<dbReference type="AlphaFoldDB" id="A0A7D6CF33"/>
<dbReference type="EMBL" id="CP058905">
    <property type="protein sequence ID" value="QLJ98868.1"/>
    <property type="molecule type" value="Genomic_DNA"/>
</dbReference>
<proteinExistence type="predicted"/>
<sequence length="53" mass="6282">MSAEVVDGWFFAYFWHYDELDERGWQEAFSVAETVVRARDAFRAWEESSRSGT</sequence>